<protein>
    <submittedName>
        <fullName evidence="1">MRG-domain-containing protein</fullName>
    </submittedName>
</protein>
<reference evidence="1 2" key="1">
    <citation type="journal article" date="2021" name="Nat. Commun.">
        <title>Genetic determinants of endophytism in the Arabidopsis root mycobiome.</title>
        <authorList>
            <person name="Mesny F."/>
            <person name="Miyauchi S."/>
            <person name="Thiergart T."/>
            <person name="Pickel B."/>
            <person name="Atanasova L."/>
            <person name="Karlsson M."/>
            <person name="Huettel B."/>
            <person name="Barry K.W."/>
            <person name="Haridas S."/>
            <person name="Chen C."/>
            <person name="Bauer D."/>
            <person name="Andreopoulos W."/>
            <person name="Pangilinan J."/>
            <person name="LaButti K."/>
            <person name="Riley R."/>
            <person name="Lipzen A."/>
            <person name="Clum A."/>
            <person name="Drula E."/>
            <person name="Henrissat B."/>
            <person name="Kohler A."/>
            <person name="Grigoriev I.V."/>
            <person name="Martin F.M."/>
            <person name="Hacquard S."/>
        </authorList>
    </citation>
    <scope>NUCLEOTIDE SEQUENCE [LARGE SCALE GENOMIC DNA]</scope>
    <source>
        <strain evidence="1 2">MPI-SDFR-AT-0079</strain>
    </source>
</reference>
<organism evidence="1 2">
    <name type="scientific">Chaetomium tenue</name>
    <dbReference type="NCBI Taxonomy" id="1854479"/>
    <lineage>
        <taxon>Eukaryota</taxon>
        <taxon>Fungi</taxon>
        <taxon>Dikarya</taxon>
        <taxon>Ascomycota</taxon>
        <taxon>Pezizomycotina</taxon>
        <taxon>Sordariomycetes</taxon>
        <taxon>Sordariomycetidae</taxon>
        <taxon>Sordariales</taxon>
        <taxon>Chaetomiaceae</taxon>
        <taxon>Chaetomium</taxon>
    </lineage>
</organism>
<sequence>MAPQKQQLPPFQKDERVLCFHMEMLYEAKILDVMAAENGDAWLYKIHYKGWKSSWDDWVPQDRVRKFTDENKDLASQLLAQYKMLQSGKAAKQTAKKGGAAARAANGSDMSSARGSEERTAGTTTTSGRGPRRARDYELEQGCFGMLWEDALGKCAAAFPAFKIASNTQEGHPNNIPEQLVSRYNQVTTTGAGSPCCTPRTPCIKPCNARWRNDIENIAPVQKTSGIQNPGRVRKPTRARKSSRVQKNTHLQKLSDGQPLSDGQRPSDVPKSARSPQKITIFHKTAEGTKSVTLTTPPTSPQAENSRLATPSFEEPAWKEPRLARDNLLRLPTIKTSKYLDHNGRKTASLDILEEAIAGLREYFDKALGRILLYHFERGQYHEMHKLWNQADADGQHKSAADTYGAEHLARLLVSLPELIAQTNMDQQSVNRLREELLKFISWFSRHGVKYFASQYETPGAAYRAQLESH</sequence>
<name>A0ACB7P175_9PEZI</name>
<comment type="caution">
    <text evidence="1">The sequence shown here is derived from an EMBL/GenBank/DDBJ whole genome shotgun (WGS) entry which is preliminary data.</text>
</comment>
<dbReference type="Proteomes" id="UP000724584">
    <property type="component" value="Unassembled WGS sequence"/>
</dbReference>
<keyword evidence="2" id="KW-1185">Reference proteome</keyword>
<dbReference type="EMBL" id="JAGIZQ010000006">
    <property type="protein sequence ID" value="KAH6622778.1"/>
    <property type="molecule type" value="Genomic_DNA"/>
</dbReference>
<proteinExistence type="predicted"/>
<accession>A0ACB7P175</accession>
<evidence type="ECO:0000313" key="1">
    <source>
        <dbReference type="EMBL" id="KAH6622778.1"/>
    </source>
</evidence>
<evidence type="ECO:0000313" key="2">
    <source>
        <dbReference type="Proteomes" id="UP000724584"/>
    </source>
</evidence>
<gene>
    <name evidence="1" type="ORF">F5144DRAFT_595066</name>
</gene>